<sequence>MASSHSAHAPSFRRALIRAAADAACLHAYRRRDCRRHLQLLPHEEEVPALRGRRPLDIQGTFMKHAVVLDHQLRRAEDYLRHPIKQPRRHWGSGSVYRTDLRNGKIVVVKQIWNCPDNTSMSMLSRRPEAVTRECYAKDTTLSAVQHINVVKFFRSITSENSNLLVCCFPIVHHDVKSINILLDESFKPRIANFGLTAGGPKDASTMSVIAGTLGYIAPNEKPKTPPSTMSA</sequence>
<keyword evidence="1" id="KW-0808">Transferase</keyword>
<dbReference type="GO" id="GO:0004672">
    <property type="term" value="F:protein kinase activity"/>
    <property type="evidence" value="ECO:0007669"/>
    <property type="project" value="InterPro"/>
</dbReference>
<reference evidence="6" key="1">
    <citation type="submission" date="2017-07" db="EMBL/GenBank/DDBJ databases">
        <title>Taro Niue Genome Assembly and Annotation.</title>
        <authorList>
            <person name="Atibalentja N."/>
            <person name="Keating K."/>
            <person name="Fields C.J."/>
        </authorList>
    </citation>
    <scope>NUCLEOTIDE SEQUENCE</scope>
    <source>
        <strain evidence="6">Niue_2</strain>
        <tissue evidence="6">Leaf</tissue>
    </source>
</reference>
<dbReference type="PROSITE" id="PS50011">
    <property type="entry name" value="PROTEIN_KINASE_DOM"/>
    <property type="match status" value="1"/>
</dbReference>
<accession>A0A843UFG6</accession>
<evidence type="ECO:0000256" key="1">
    <source>
        <dbReference type="ARBA" id="ARBA00022679"/>
    </source>
</evidence>
<dbReference type="InterPro" id="IPR000719">
    <property type="entry name" value="Prot_kinase_dom"/>
</dbReference>
<proteinExistence type="predicted"/>
<dbReference type="Gene3D" id="3.30.200.20">
    <property type="entry name" value="Phosphorylase Kinase, domain 1"/>
    <property type="match status" value="1"/>
</dbReference>
<keyword evidence="7" id="KW-1185">Reference proteome</keyword>
<dbReference type="AlphaFoldDB" id="A0A843UFG6"/>
<dbReference type="GO" id="GO:0005524">
    <property type="term" value="F:ATP binding"/>
    <property type="evidence" value="ECO:0007669"/>
    <property type="project" value="UniProtKB-KW"/>
</dbReference>
<dbReference type="InterPro" id="IPR011009">
    <property type="entry name" value="Kinase-like_dom_sf"/>
</dbReference>
<keyword evidence="2" id="KW-0547">Nucleotide-binding</keyword>
<gene>
    <name evidence="6" type="ORF">Taro_013157</name>
</gene>
<protein>
    <recommendedName>
        <fullName evidence="5">Protein kinase domain-containing protein</fullName>
    </recommendedName>
</protein>
<dbReference type="Gene3D" id="1.10.510.10">
    <property type="entry name" value="Transferase(Phosphotransferase) domain 1"/>
    <property type="match status" value="1"/>
</dbReference>
<evidence type="ECO:0000313" key="7">
    <source>
        <dbReference type="Proteomes" id="UP000652761"/>
    </source>
</evidence>
<dbReference type="InterPro" id="IPR008271">
    <property type="entry name" value="Ser/Thr_kinase_AS"/>
</dbReference>
<evidence type="ECO:0000256" key="3">
    <source>
        <dbReference type="ARBA" id="ARBA00022777"/>
    </source>
</evidence>
<feature type="domain" description="Protein kinase" evidence="5">
    <location>
        <begin position="14"/>
        <end position="232"/>
    </location>
</feature>
<dbReference type="InterPro" id="IPR052059">
    <property type="entry name" value="CR_Ser/Thr_kinase"/>
</dbReference>
<evidence type="ECO:0000313" key="6">
    <source>
        <dbReference type="EMBL" id="MQL80704.1"/>
    </source>
</evidence>
<keyword evidence="4" id="KW-0067">ATP-binding</keyword>
<dbReference type="Proteomes" id="UP000652761">
    <property type="component" value="Unassembled WGS sequence"/>
</dbReference>
<dbReference type="OrthoDB" id="2013824at2759"/>
<dbReference type="SUPFAM" id="SSF56112">
    <property type="entry name" value="Protein kinase-like (PK-like)"/>
    <property type="match status" value="1"/>
</dbReference>
<evidence type="ECO:0000259" key="5">
    <source>
        <dbReference type="PROSITE" id="PS50011"/>
    </source>
</evidence>
<comment type="caution">
    <text evidence="6">The sequence shown here is derived from an EMBL/GenBank/DDBJ whole genome shotgun (WGS) entry which is preliminary data.</text>
</comment>
<keyword evidence="3" id="KW-0418">Kinase</keyword>
<organism evidence="6 7">
    <name type="scientific">Colocasia esculenta</name>
    <name type="common">Wild taro</name>
    <name type="synonym">Arum esculentum</name>
    <dbReference type="NCBI Taxonomy" id="4460"/>
    <lineage>
        <taxon>Eukaryota</taxon>
        <taxon>Viridiplantae</taxon>
        <taxon>Streptophyta</taxon>
        <taxon>Embryophyta</taxon>
        <taxon>Tracheophyta</taxon>
        <taxon>Spermatophyta</taxon>
        <taxon>Magnoliopsida</taxon>
        <taxon>Liliopsida</taxon>
        <taxon>Araceae</taxon>
        <taxon>Aroideae</taxon>
        <taxon>Colocasieae</taxon>
        <taxon>Colocasia</taxon>
    </lineage>
</organism>
<dbReference type="PANTHER" id="PTHR47973">
    <property type="entry name" value="CYSTEINE-RICH RECEPTOR-LIKE PROTEIN KINASE 3"/>
    <property type="match status" value="1"/>
</dbReference>
<name>A0A843UFG6_COLES</name>
<dbReference type="PROSITE" id="PS00108">
    <property type="entry name" value="PROTEIN_KINASE_ST"/>
    <property type="match status" value="1"/>
</dbReference>
<evidence type="ECO:0000256" key="4">
    <source>
        <dbReference type="ARBA" id="ARBA00022840"/>
    </source>
</evidence>
<dbReference type="EMBL" id="NMUH01000521">
    <property type="protein sequence ID" value="MQL80704.1"/>
    <property type="molecule type" value="Genomic_DNA"/>
</dbReference>
<evidence type="ECO:0000256" key="2">
    <source>
        <dbReference type="ARBA" id="ARBA00022741"/>
    </source>
</evidence>